<dbReference type="InterPro" id="IPR027843">
    <property type="entry name" value="DUF4440"/>
</dbReference>
<evidence type="ECO:0000313" key="2">
    <source>
        <dbReference type="EMBL" id="MPR29562.1"/>
    </source>
</evidence>
<keyword evidence="3" id="KW-1185">Reference proteome</keyword>
<dbReference type="Gene3D" id="3.10.450.50">
    <property type="match status" value="1"/>
</dbReference>
<dbReference type="EMBL" id="VOSK01000243">
    <property type="protein sequence ID" value="MPR29562.1"/>
    <property type="molecule type" value="Genomic_DNA"/>
</dbReference>
<reference evidence="2 3" key="1">
    <citation type="journal article" date="2019" name="Syst. Appl. Microbiol.">
        <title>Microvirga tunisiensis sp. nov., a root nodule symbiotic bacterium isolated from Lupinus micranthus and L. luteus grown in Northern Tunisia.</title>
        <authorList>
            <person name="Msaddak A."/>
            <person name="Rejili M."/>
            <person name="Duran D."/>
            <person name="Mars M."/>
            <person name="Palacios J.M."/>
            <person name="Ruiz-Argueso T."/>
            <person name="Rey L."/>
            <person name="Imperial J."/>
        </authorList>
    </citation>
    <scope>NUCLEOTIDE SEQUENCE [LARGE SCALE GENOMIC DNA]</scope>
    <source>
        <strain evidence="2 3">Lmie10</strain>
    </source>
</reference>
<organism evidence="2 3">
    <name type="scientific">Microvirga tunisiensis</name>
    <dbReference type="NCBI Taxonomy" id="2108360"/>
    <lineage>
        <taxon>Bacteria</taxon>
        <taxon>Pseudomonadati</taxon>
        <taxon>Pseudomonadota</taxon>
        <taxon>Alphaproteobacteria</taxon>
        <taxon>Hyphomicrobiales</taxon>
        <taxon>Methylobacteriaceae</taxon>
        <taxon>Microvirga</taxon>
    </lineage>
</organism>
<name>A0A5N7MRC4_9HYPH</name>
<dbReference type="Pfam" id="PF14534">
    <property type="entry name" value="DUF4440"/>
    <property type="match status" value="1"/>
</dbReference>
<accession>A0A5N7MRC4</accession>
<evidence type="ECO:0000259" key="1">
    <source>
        <dbReference type="Pfam" id="PF14534"/>
    </source>
</evidence>
<protein>
    <submittedName>
        <fullName evidence="2">DUF4440 domain-containing protein</fullName>
    </submittedName>
</protein>
<gene>
    <name evidence="2" type="ORF">FS320_31850</name>
</gene>
<feature type="domain" description="DUF4440" evidence="1">
    <location>
        <begin position="20"/>
        <end position="125"/>
    </location>
</feature>
<dbReference type="SUPFAM" id="SSF54427">
    <property type="entry name" value="NTF2-like"/>
    <property type="match status" value="1"/>
</dbReference>
<sequence>MRGFMTDLAPSSSLDIRTEISAAYTAWDSAFNQADAKAVAAAYVPSAKVLPPTHEVISGPAAIENFFAGLFSRGFTDYNLTIIDTGGDDKVVYSTAHWSAKGKGADGAPQTAAGLATHIFERQADSSLKLRLHTFN</sequence>
<comment type="caution">
    <text evidence="2">The sequence shown here is derived from an EMBL/GenBank/DDBJ whole genome shotgun (WGS) entry which is preliminary data.</text>
</comment>
<dbReference type="InterPro" id="IPR032710">
    <property type="entry name" value="NTF2-like_dom_sf"/>
</dbReference>
<dbReference type="Proteomes" id="UP000403266">
    <property type="component" value="Unassembled WGS sequence"/>
</dbReference>
<dbReference type="OrthoDB" id="8281894at2"/>
<evidence type="ECO:0000313" key="3">
    <source>
        <dbReference type="Proteomes" id="UP000403266"/>
    </source>
</evidence>
<dbReference type="AlphaFoldDB" id="A0A5N7MRC4"/>
<proteinExistence type="predicted"/>